<dbReference type="AlphaFoldDB" id="A0A6A5XLJ3"/>
<dbReference type="Proteomes" id="UP000799778">
    <property type="component" value="Unassembled WGS sequence"/>
</dbReference>
<evidence type="ECO:0000256" key="1">
    <source>
        <dbReference type="SAM" id="Phobius"/>
    </source>
</evidence>
<dbReference type="RefSeq" id="XP_033382487.1">
    <property type="nucleotide sequence ID" value="XM_033528176.1"/>
</dbReference>
<dbReference type="Pfam" id="PF20684">
    <property type="entry name" value="Fung_rhodopsin"/>
    <property type="match status" value="1"/>
</dbReference>
<organism evidence="3 4">
    <name type="scientific">Aaosphaeria arxii CBS 175.79</name>
    <dbReference type="NCBI Taxonomy" id="1450172"/>
    <lineage>
        <taxon>Eukaryota</taxon>
        <taxon>Fungi</taxon>
        <taxon>Dikarya</taxon>
        <taxon>Ascomycota</taxon>
        <taxon>Pezizomycotina</taxon>
        <taxon>Dothideomycetes</taxon>
        <taxon>Pleosporomycetidae</taxon>
        <taxon>Pleosporales</taxon>
        <taxon>Pleosporales incertae sedis</taxon>
        <taxon>Aaosphaeria</taxon>
    </lineage>
</organism>
<feature type="transmembrane region" description="Helical" evidence="1">
    <location>
        <begin position="131"/>
        <end position="154"/>
    </location>
</feature>
<dbReference type="InterPro" id="IPR049326">
    <property type="entry name" value="Rhodopsin_dom_fungi"/>
</dbReference>
<feature type="domain" description="Rhodopsin" evidence="2">
    <location>
        <begin position="39"/>
        <end position="274"/>
    </location>
</feature>
<feature type="transmembrane region" description="Helical" evidence="1">
    <location>
        <begin position="102"/>
        <end position="119"/>
    </location>
</feature>
<proteinExistence type="predicted"/>
<protein>
    <recommendedName>
        <fullName evidence="2">Rhodopsin domain-containing protein</fullName>
    </recommendedName>
</protein>
<accession>A0A6A5XLJ3</accession>
<keyword evidence="1" id="KW-1133">Transmembrane helix</keyword>
<dbReference type="OrthoDB" id="3897607at2759"/>
<dbReference type="GeneID" id="54285573"/>
<feature type="transmembrane region" description="Helical" evidence="1">
    <location>
        <begin position="20"/>
        <end position="40"/>
    </location>
</feature>
<name>A0A6A5XLJ3_9PLEO</name>
<sequence length="389" mass="42930">MAEQVLSSNRFAPITPYDHSGLIYITAILTFIYTSITFLTRCYIKFHMFGIDDWAMTIAQAFNLVQFVLLIVSLSAGLGKSFDLISTSDYLHTATTLYSNQIIFYLSLGASKLATLLLVQRLSARDAKRFWATCNVVAAALAAWTLLAVIMVSAGCSPKEILPHVGDHTCTGIIPRYQVVVATDALFDVVLVALVAYLVWQLHMSVQLKVQVVFVFGIRLPVIPLAILALLRFQHSLQSPNPGVDRSSAIVYQQSQLCYSLIAGTIPCLKSFIRSFDTGSGGMVTNYSSQPYGSNGYAHGESYKMQSFGTGQGSATRSRNEDKGDVKISTKPFKKEGHVRLRADSPDHVTAITHPISGQKREADRASHGSQEMIIRRDVQWEVHSENLR</sequence>
<dbReference type="EMBL" id="ML978070">
    <property type="protein sequence ID" value="KAF2014148.1"/>
    <property type="molecule type" value="Genomic_DNA"/>
</dbReference>
<feature type="transmembrane region" description="Helical" evidence="1">
    <location>
        <begin position="212"/>
        <end position="231"/>
    </location>
</feature>
<evidence type="ECO:0000313" key="3">
    <source>
        <dbReference type="EMBL" id="KAF2014148.1"/>
    </source>
</evidence>
<reference evidence="3" key="1">
    <citation type="journal article" date="2020" name="Stud. Mycol.">
        <title>101 Dothideomycetes genomes: a test case for predicting lifestyles and emergence of pathogens.</title>
        <authorList>
            <person name="Haridas S."/>
            <person name="Albert R."/>
            <person name="Binder M."/>
            <person name="Bloem J."/>
            <person name="Labutti K."/>
            <person name="Salamov A."/>
            <person name="Andreopoulos B."/>
            <person name="Baker S."/>
            <person name="Barry K."/>
            <person name="Bills G."/>
            <person name="Bluhm B."/>
            <person name="Cannon C."/>
            <person name="Castanera R."/>
            <person name="Culley D."/>
            <person name="Daum C."/>
            <person name="Ezra D."/>
            <person name="Gonzalez J."/>
            <person name="Henrissat B."/>
            <person name="Kuo A."/>
            <person name="Liang C."/>
            <person name="Lipzen A."/>
            <person name="Lutzoni F."/>
            <person name="Magnuson J."/>
            <person name="Mondo S."/>
            <person name="Nolan M."/>
            <person name="Ohm R."/>
            <person name="Pangilinan J."/>
            <person name="Park H.-J."/>
            <person name="Ramirez L."/>
            <person name="Alfaro M."/>
            <person name="Sun H."/>
            <person name="Tritt A."/>
            <person name="Yoshinaga Y."/>
            <person name="Zwiers L.-H."/>
            <person name="Turgeon B."/>
            <person name="Goodwin S."/>
            <person name="Spatafora J."/>
            <person name="Crous P."/>
            <person name="Grigoriev I."/>
        </authorList>
    </citation>
    <scope>NUCLEOTIDE SEQUENCE</scope>
    <source>
        <strain evidence="3">CBS 175.79</strain>
    </source>
</reference>
<keyword evidence="1" id="KW-0812">Transmembrane</keyword>
<dbReference type="PANTHER" id="PTHR39614">
    <property type="entry name" value="INTEGRAL MEMBRANE PROTEIN"/>
    <property type="match status" value="1"/>
</dbReference>
<evidence type="ECO:0000259" key="2">
    <source>
        <dbReference type="Pfam" id="PF20684"/>
    </source>
</evidence>
<evidence type="ECO:0000313" key="4">
    <source>
        <dbReference type="Proteomes" id="UP000799778"/>
    </source>
</evidence>
<dbReference type="PANTHER" id="PTHR39614:SF2">
    <property type="entry name" value="INTEGRAL MEMBRANE PROTEIN"/>
    <property type="match status" value="1"/>
</dbReference>
<feature type="transmembrane region" description="Helical" evidence="1">
    <location>
        <begin position="61"/>
        <end position="82"/>
    </location>
</feature>
<keyword evidence="4" id="KW-1185">Reference proteome</keyword>
<feature type="transmembrane region" description="Helical" evidence="1">
    <location>
        <begin position="174"/>
        <end position="200"/>
    </location>
</feature>
<gene>
    <name evidence="3" type="ORF">BU24DRAFT_423184</name>
</gene>
<keyword evidence="1" id="KW-0472">Membrane</keyword>